<dbReference type="RefSeq" id="WP_212533248.1">
    <property type="nucleotide sequence ID" value="NZ_JAGSOG010000331.1"/>
</dbReference>
<reference evidence="2" key="1">
    <citation type="submission" date="2021-04" db="EMBL/GenBank/DDBJ databases">
        <title>Genome based classification of Actinospica acidithermotolerans sp. nov., an actinobacterium isolated from an Indonesian hot spring.</title>
        <authorList>
            <person name="Kusuma A.B."/>
            <person name="Putra K.E."/>
            <person name="Nafisah S."/>
            <person name="Loh J."/>
            <person name="Nouioui I."/>
            <person name="Goodfellow M."/>
        </authorList>
    </citation>
    <scope>NUCLEOTIDE SEQUENCE</scope>
    <source>
        <strain evidence="2">CSCA 57</strain>
    </source>
</reference>
<name>A0A941IV88_9ACTN</name>
<protein>
    <recommendedName>
        <fullName evidence="4">PH domain-containing protein</fullName>
    </recommendedName>
</protein>
<keyword evidence="1" id="KW-0472">Membrane</keyword>
<feature type="transmembrane region" description="Helical" evidence="1">
    <location>
        <begin position="172"/>
        <end position="192"/>
    </location>
</feature>
<evidence type="ECO:0008006" key="4">
    <source>
        <dbReference type="Google" id="ProtNLM"/>
    </source>
</evidence>
<accession>A0A941IV88</accession>
<dbReference type="Proteomes" id="UP000675781">
    <property type="component" value="Unassembled WGS sequence"/>
</dbReference>
<sequence length="305" mass="33046">MRVIETKNGARAVWMPNFRSRGYALLAGGSMVPGLAAAVGVLLMEPSATNAALAVLVMILVAVPLLMIARNSALYISADLVATGSARTPARSIRRRDVVLVRYRGEFGELMGRDEQVLLRIPAFLTSRQAAEVADYLHVPFTGTPTAAPVAEVRDIPGAFVLRPDPGKKRMFMLLAGLFALLGLGGGAWSAIDGKWPIGILLIVGYAILVFVSARWLGTNTLVVTDDTVFKGTRDRNKFVSRSEIADIVYGQKWFLLRAANKSTLLGVDVSFFTRAQAQELADRLGVPLQAPQTSKKPQRPRKTT</sequence>
<dbReference type="AlphaFoldDB" id="A0A941IV88"/>
<keyword evidence="3" id="KW-1185">Reference proteome</keyword>
<keyword evidence="1" id="KW-1133">Transmembrane helix</keyword>
<feature type="transmembrane region" description="Helical" evidence="1">
    <location>
        <begin position="198"/>
        <end position="217"/>
    </location>
</feature>
<feature type="transmembrane region" description="Helical" evidence="1">
    <location>
        <begin position="50"/>
        <end position="69"/>
    </location>
</feature>
<comment type="caution">
    <text evidence="2">The sequence shown here is derived from an EMBL/GenBank/DDBJ whole genome shotgun (WGS) entry which is preliminary data.</text>
</comment>
<gene>
    <name evidence="2" type="ORF">KDL01_36360</name>
</gene>
<keyword evidence="1" id="KW-0812">Transmembrane</keyword>
<evidence type="ECO:0000313" key="3">
    <source>
        <dbReference type="Proteomes" id="UP000675781"/>
    </source>
</evidence>
<proteinExistence type="predicted"/>
<evidence type="ECO:0000313" key="2">
    <source>
        <dbReference type="EMBL" id="MBR7838798.1"/>
    </source>
</evidence>
<feature type="transmembrane region" description="Helical" evidence="1">
    <location>
        <begin position="21"/>
        <end position="44"/>
    </location>
</feature>
<organism evidence="2 3">
    <name type="scientific">Actinospica durhamensis</name>
    <dbReference type="NCBI Taxonomy" id="1508375"/>
    <lineage>
        <taxon>Bacteria</taxon>
        <taxon>Bacillati</taxon>
        <taxon>Actinomycetota</taxon>
        <taxon>Actinomycetes</taxon>
        <taxon>Catenulisporales</taxon>
        <taxon>Actinospicaceae</taxon>
        <taxon>Actinospica</taxon>
    </lineage>
</organism>
<evidence type="ECO:0000256" key="1">
    <source>
        <dbReference type="SAM" id="Phobius"/>
    </source>
</evidence>
<dbReference type="EMBL" id="JAGSOG010000331">
    <property type="protein sequence ID" value="MBR7838798.1"/>
    <property type="molecule type" value="Genomic_DNA"/>
</dbReference>